<dbReference type="Gene3D" id="3.10.20.90">
    <property type="entry name" value="Phosphatidylinositol 3-kinase Catalytic Subunit, Chain A, domain 1"/>
    <property type="match status" value="1"/>
</dbReference>
<evidence type="ECO:0000256" key="1">
    <source>
        <dbReference type="SAM" id="MobiDB-lite"/>
    </source>
</evidence>
<evidence type="ECO:0000313" key="4">
    <source>
        <dbReference type="Proteomes" id="UP000029120"/>
    </source>
</evidence>
<dbReference type="OMA" id="MHIRDQE"/>
<dbReference type="Gramene" id="KFK28137">
    <property type="protein sequence ID" value="KFK28137"/>
    <property type="gene ID" value="AALP_AA8G477100"/>
</dbReference>
<evidence type="ECO:0000313" key="3">
    <source>
        <dbReference type="EMBL" id="KFK28137.1"/>
    </source>
</evidence>
<keyword evidence="4" id="KW-1185">Reference proteome</keyword>
<feature type="region of interest" description="Disordered" evidence="1">
    <location>
        <begin position="1"/>
        <end position="42"/>
    </location>
</feature>
<dbReference type="eggNOG" id="ENOG502QUUM">
    <property type="taxonomic scope" value="Eukaryota"/>
</dbReference>
<dbReference type="CDD" id="cd06410">
    <property type="entry name" value="PB1_UP2"/>
    <property type="match status" value="1"/>
</dbReference>
<dbReference type="PANTHER" id="PTHR31066:SF85">
    <property type="entry name" value="OS02G0809100 PROTEIN"/>
    <property type="match status" value="1"/>
</dbReference>
<dbReference type="Proteomes" id="UP000029120">
    <property type="component" value="Chromosome 8"/>
</dbReference>
<dbReference type="SUPFAM" id="SSF54277">
    <property type="entry name" value="CAD &amp; PB1 domains"/>
    <property type="match status" value="1"/>
</dbReference>
<dbReference type="OrthoDB" id="1938580at2759"/>
<protein>
    <recommendedName>
        <fullName evidence="2">PB1 domain-containing protein</fullName>
    </recommendedName>
</protein>
<gene>
    <name evidence="3" type="ordered locus">AALP_Aa8g477100</name>
</gene>
<feature type="compositionally biased region" description="Low complexity" evidence="1">
    <location>
        <begin position="31"/>
        <end position="42"/>
    </location>
</feature>
<dbReference type="InterPro" id="IPR000270">
    <property type="entry name" value="PB1_dom"/>
</dbReference>
<dbReference type="EMBL" id="CM002876">
    <property type="protein sequence ID" value="KFK28137.1"/>
    <property type="molecule type" value="Genomic_DNA"/>
</dbReference>
<organism evidence="3 4">
    <name type="scientific">Arabis alpina</name>
    <name type="common">Alpine rock-cress</name>
    <dbReference type="NCBI Taxonomy" id="50452"/>
    <lineage>
        <taxon>Eukaryota</taxon>
        <taxon>Viridiplantae</taxon>
        <taxon>Streptophyta</taxon>
        <taxon>Embryophyta</taxon>
        <taxon>Tracheophyta</taxon>
        <taxon>Spermatophyta</taxon>
        <taxon>Magnoliopsida</taxon>
        <taxon>eudicotyledons</taxon>
        <taxon>Gunneridae</taxon>
        <taxon>Pentapetalae</taxon>
        <taxon>rosids</taxon>
        <taxon>malvids</taxon>
        <taxon>Brassicales</taxon>
        <taxon>Brassicaceae</taxon>
        <taxon>Arabideae</taxon>
        <taxon>Arabis</taxon>
    </lineage>
</organism>
<dbReference type="PANTHER" id="PTHR31066">
    <property type="entry name" value="OS05G0427100 PROTEIN-RELATED"/>
    <property type="match status" value="1"/>
</dbReference>
<proteinExistence type="predicted"/>
<dbReference type="AlphaFoldDB" id="A0A087GE35"/>
<feature type="compositionally biased region" description="Polar residues" evidence="1">
    <location>
        <begin position="1"/>
        <end position="16"/>
    </location>
</feature>
<evidence type="ECO:0000259" key="2">
    <source>
        <dbReference type="SMART" id="SM00666"/>
    </source>
</evidence>
<dbReference type="SMART" id="SM00666">
    <property type="entry name" value="PB1"/>
    <property type="match status" value="1"/>
</dbReference>
<feature type="domain" description="PB1" evidence="2">
    <location>
        <begin position="60"/>
        <end position="153"/>
    </location>
</feature>
<dbReference type="InterPro" id="IPR053198">
    <property type="entry name" value="Gynoecium_Dev_Regulator"/>
</dbReference>
<accession>A0A087GE35</accession>
<reference evidence="4" key="1">
    <citation type="journal article" date="2015" name="Nat. Plants">
        <title>Genome expansion of Arabis alpina linked with retrotransposition and reduced symmetric DNA methylation.</title>
        <authorList>
            <person name="Willing E.M."/>
            <person name="Rawat V."/>
            <person name="Mandakova T."/>
            <person name="Maumus F."/>
            <person name="James G.V."/>
            <person name="Nordstroem K.J."/>
            <person name="Becker C."/>
            <person name="Warthmann N."/>
            <person name="Chica C."/>
            <person name="Szarzynska B."/>
            <person name="Zytnicki M."/>
            <person name="Albani M.C."/>
            <person name="Kiefer C."/>
            <person name="Bergonzi S."/>
            <person name="Castaings L."/>
            <person name="Mateos J.L."/>
            <person name="Berns M.C."/>
            <person name="Bujdoso N."/>
            <person name="Piofczyk T."/>
            <person name="de Lorenzo L."/>
            <person name="Barrero-Sicilia C."/>
            <person name="Mateos I."/>
            <person name="Piednoel M."/>
            <person name="Hagmann J."/>
            <person name="Chen-Min-Tao R."/>
            <person name="Iglesias-Fernandez R."/>
            <person name="Schuster S.C."/>
            <person name="Alonso-Blanco C."/>
            <person name="Roudier F."/>
            <person name="Carbonero P."/>
            <person name="Paz-Ares J."/>
            <person name="Davis S.J."/>
            <person name="Pecinka A."/>
            <person name="Quesneville H."/>
            <person name="Colot V."/>
            <person name="Lysak M.A."/>
            <person name="Weigel D."/>
            <person name="Coupland G."/>
            <person name="Schneeberger K."/>
        </authorList>
    </citation>
    <scope>NUCLEOTIDE SEQUENCE [LARGE SCALE GENOMIC DNA]</scope>
    <source>
        <strain evidence="4">cv. Pajares</strain>
    </source>
</reference>
<dbReference type="FunFam" id="3.10.20.90:FF:000058">
    <property type="entry name" value="Octicosapeptide/phox/Bem1p domain kinase superfamily protein"/>
    <property type="match status" value="1"/>
</dbReference>
<feature type="region of interest" description="Disordered" evidence="1">
    <location>
        <begin position="387"/>
        <end position="417"/>
    </location>
</feature>
<sequence length="500" mass="54935">MEKFSYNSYPDSTDSSPRSREIDFDNPPPWDDQNNHQQQPPQSYKVKFMCSYGGKIQPRPHDNQLTYVNGETKILSVDRSIRFSVLASKLSAVCNGGDAVGDISFKYQLPGEDLDALISVTNDDDLEHMMHEYDRLLRMSSKPARMRLFLFPVSGGFGSQGSTQSDRDRFVDALNTVPRLSESEKSVTATPNNADFLFRSEKIVAPPPPPPPPSSEVKLPVPVVVEPPLFNDPRVIQPDPIEIQIQRMQIRDQEAVYRRKTEDGLIETGGYFPPPYAQSPAPPPPSQPTITQAPPMTFWQGNHTNTTGGVFPTMGLGLPEQPVYMIPSPSPSPHPGAVYHASPQPQPQGVMRPIQGNQGGGYYPPAPVQRIPSDTYREQHQQAYTIAQPQPPMGGKKVQPQQLQPPPFTTGPPPPPQYSAPPRQVIGLPETTTYIPQVTYAGGMGKQVYYTEAPPPPPQYHGIGLPVTGMNELRTGPDGKLVAAMNMTPKVSSQNSDSAV</sequence>
<feature type="compositionally biased region" description="Pro residues" evidence="1">
    <location>
        <begin position="403"/>
        <end position="417"/>
    </location>
</feature>
<name>A0A087GE35_ARAAL</name>
<dbReference type="Pfam" id="PF00564">
    <property type="entry name" value="PB1"/>
    <property type="match status" value="1"/>
</dbReference>